<dbReference type="HOGENOM" id="CLU_751302_0_0_1"/>
<evidence type="ECO:0000256" key="10">
    <source>
        <dbReference type="SAM" id="MobiDB-lite"/>
    </source>
</evidence>
<keyword evidence="14" id="KW-1185">Reference proteome</keyword>
<reference evidence="14" key="1">
    <citation type="journal article" date="2002" name="Science">
        <title>The draft genome of Ciona intestinalis: insights into chordate and vertebrate origins.</title>
        <authorList>
            <person name="Dehal P."/>
            <person name="Satou Y."/>
            <person name="Campbell R.K."/>
            <person name="Chapman J."/>
            <person name="Degnan B."/>
            <person name="De Tomaso A."/>
            <person name="Davidson B."/>
            <person name="Di Gregorio A."/>
            <person name="Gelpke M."/>
            <person name="Goodstein D.M."/>
            <person name="Harafuji N."/>
            <person name="Hastings K.E."/>
            <person name="Ho I."/>
            <person name="Hotta K."/>
            <person name="Huang W."/>
            <person name="Kawashima T."/>
            <person name="Lemaire P."/>
            <person name="Martinez D."/>
            <person name="Meinertzhagen I.A."/>
            <person name="Necula S."/>
            <person name="Nonaka M."/>
            <person name="Putnam N."/>
            <person name="Rash S."/>
            <person name="Saiga H."/>
            <person name="Satake M."/>
            <person name="Terry A."/>
            <person name="Yamada L."/>
            <person name="Wang H.G."/>
            <person name="Awazu S."/>
            <person name="Azumi K."/>
            <person name="Boore J."/>
            <person name="Branno M."/>
            <person name="Chin-Bow S."/>
            <person name="DeSantis R."/>
            <person name="Doyle S."/>
            <person name="Francino P."/>
            <person name="Keys D.N."/>
            <person name="Haga S."/>
            <person name="Hayashi H."/>
            <person name="Hino K."/>
            <person name="Imai K.S."/>
            <person name="Inaba K."/>
            <person name="Kano S."/>
            <person name="Kobayashi K."/>
            <person name="Kobayashi M."/>
            <person name="Lee B.I."/>
            <person name="Makabe K.W."/>
            <person name="Manohar C."/>
            <person name="Matassi G."/>
            <person name="Medina M."/>
            <person name="Mochizuki Y."/>
            <person name="Mount S."/>
            <person name="Morishita T."/>
            <person name="Miura S."/>
            <person name="Nakayama A."/>
            <person name="Nishizaka S."/>
            <person name="Nomoto H."/>
            <person name="Ohta F."/>
            <person name="Oishi K."/>
            <person name="Rigoutsos I."/>
            <person name="Sano M."/>
            <person name="Sasaki A."/>
            <person name="Sasakura Y."/>
            <person name="Shoguchi E."/>
            <person name="Shin-i T."/>
            <person name="Spagnuolo A."/>
            <person name="Stainier D."/>
            <person name="Suzuki M.M."/>
            <person name="Tassy O."/>
            <person name="Takatori N."/>
            <person name="Tokuoka M."/>
            <person name="Yagi K."/>
            <person name="Yoshizaki F."/>
            <person name="Wada S."/>
            <person name="Zhang C."/>
            <person name="Hyatt P.D."/>
            <person name="Larimer F."/>
            <person name="Detter C."/>
            <person name="Doggett N."/>
            <person name="Glavina T."/>
            <person name="Hawkins T."/>
            <person name="Richardson P."/>
            <person name="Lucas S."/>
            <person name="Kohara Y."/>
            <person name="Levine M."/>
            <person name="Satoh N."/>
            <person name="Rokhsar D.S."/>
        </authorList>
    </citation>
    <scope>NUCLEOTIDE SEQUENCE [LARGE SCALE GENOMIC DNA]</scope>
</reference>
<feature type="transmembrane region" description="Helical" evidence="11">
    <location>
        <begin position="199"/>
        <end position="227"/>
    </location>
</feature>
<feature type="transmembrane region" description="Helical" evidence="11">
    <location>
        <begin position="300"/>
        <end position="318"/>
    </location>
</feature>
<keyword evidence="8" id="KW-0325">Glycoprotein</keyword>
<sequence>MSTTLAFARDENATTAELGNMTVPGIPNNLIPCPRMMPELVVGIILAVGIVASNLACMKLRTFTKTYKMSQHPESKYFVFNLAISNILCGTALLVTNILDIIRLLHGDISVDSCFKLCQIWAPVYIYCVMIPYVVLATLGVDIAYYCHHSMDYHRRMTPWKLRTSLASGWMYTLLVVGIAFVAHPQILCDKTRWELDIFFIIFPIFLMLLPACFVVAIFAHTIRLYWIGSKRLARHMSVYKVGPNTETKAWLVRKFVRKFAHLIVFSILCGLVYTVTTIVEVSLEFNQHKRLCILYRLDRVFISLNSLLSPWIYVLNVKKVFRRRSLSSSVRNTTLSRFGSSSRRSDRVVPTNGNPPEPRTRNGSSTHV</sequence>
<dbReference type="CDD" id="cd00637">
    <property type="entry name" value="7tm_classA_rhodopsin-like"/>
    <property type="match status" value="1"/>
</dbReference>
<dbReference type="PROSITE" id="PS50262">
    <property type="entry name" value="G_PROTEIN_RECEP_F1_2"/>
    <property type="match status" value="1"/>
</dbReference>
<dbReference type="GO" id="GO:0005886">
    <property type="term" value="C:plasma membrane"/>
    <property type="evidence" value="ECO:0000318"/>
    <property type="project" value="GO_Central"/>
</dbReference>
<evidence type="ECO:0000313" key="13">
    <source>
        <dbReference type="Ensembl" id="ENSCINP00000024860.2"/>
    </source>
</evidence>
<evidence type="ECO:0000256" key="9">
    <source>
        <dbReference type="ARBA" id="ARBA00023224"/>
    </source>
</evidence>
<feature type="transmembrane region" description="Helical" evidence="11">
    <location>
        <begin position="260"/>
        <end position="280"/>
    </location>
</feature>
<evidence type="ECO:0000256" key="3">
    <source>
        <dbReference type="ARBA" id="ARBA00022692"/>
    </source>
</evidence>
<evidence type="ECO:0000259" key="12">
    <source>
        <dbReference type="PROSITE" id="PS50262"/>
    </source>
</evidence>
<dbReference type="GO" id="GO:0001609">
    <property type="term" value="F:G protein-coupled adenosine receptor activity"/>
    <property type="evidence" value="ECO:0000318"/>
    <property type="project" value="GO_Central"/>
</dbReference>
<dbReference type="InterPro" id="IPR017452">
    <property type="entry name" value="GPCR_Rhodpsn_7TM"/>
</dbReference>
<evidence type="ECO:0000256" key="8">
    <source>
        <dbReference type="ARBA" id="ARBA00023180"/>
    </source>
</evidence>
<feature type="domain" description="G-protein coupled receptors family 1 profile" evidence="12">
    <location>
        <begin position="53"/>
        <end position="314"/>
    </location>
</feature>
<feature type="transmembrane region" description="Helical" evidence="11">
    <location>
        <begin position="124"/>
        <end position="148"/>
    </location>
</feature>
<dbReference type="InParanoid" id="F6YBG9"/>
<accession>F6YBG9</accession>
<keyword evidence="3 11" id="KW-0812">Transmembrane</keyword>
<evidence type="ECO:0000256" key="6">
    <source>
        <dbReference type="ARBA" id="ARBA00023136"/>
    </source>
</evidence>
<reference evidence="13" key="4">
    <citation type="submission" date="2025-09" db="UniProtKB">
        <authorList>
            <consortium name="Ensembl"/>
        </authorList>
    </citation>
    <scope>IDENTIFICATION</scope>
</reference>
<evidence type="ECO:0000256" key="7">
    <source>
        <dbReference type="ARBA" id="ARBA00023170"/>
    </source>
</evidence>
<organism evidence="13 14">
    <name type="scientific">Ciona intestinalis</name>
    <name type="common">Transparent sea squirt</name>
    <name type="synonym">Ascidia intestinalis</name>
    <dbReference type="NCBI Taxonomy" id="7719"/>
    <lineage>
        <taxon>Eukaryota</taxon>
        <taxon>Metazoa</taxon>
        <taxon>Chordata</taxon>
        <taxon>Tunicata</taxon>
        <taxon>Ascidiacea</taxon>
        <taxon>Phlebobranchia</taxon>
        <taxon>Cionidae</taxon>
        <taxon>Ciona</taxon>
    </lineage>
</organism>
<keyword evidence="6 11" id="KW-0472">Membrane</keyword>
<name>F6YBG9_CIOIN</name>
<dbReference type="PANTHER" id="PTHR24246">
    <property type="entry name" value="OLFACTORY RECEPTOR AND ADENOSINE RECEPTOR"/>
    <property type="match status" value="1"/>
</dbReference>
<evidence type="ECO:0000256" key="5">
    <source>
        <dbReference type="ARBA" id="ARBA00023040"/>
    </source>
</evidence>
<dbReference type="GO" id="GO:0007186">
    <property type="term" value="P:G protein-coupled receptor signaling pathway"/>
    <property type="evidence" value="ECO:0000318"/>
    <property type="project" value="GO_Central"/>
</dbReference>
<evidence type="ECO:0000313" key="14">
    <source>
        <dbReference type="Proteomes" id="UP000008144"/>
    </source>
</evidence>
<dbReference type="Proteomes" id="UP000008144">
    <property type="component" value="Chromosome 4"/>
</dbReference>
<keyword evidence="7" id="KW-0675">Receptor</keyword>
<keyword evidence="4 11" id="KW-1133">Transmembrane helix</keyword>
<evidence type="ECO:0000256" key="2">
    <source>
        <dbReference type="ARBA" id="ARBA00022475"/>
    </source>
</evidence>
<protein>
    <recommendedName>
        <fullName evidence="12">G-protein coupled receptors family 1 profile domain-containing protein</fullName>
    </recommendedName>
</protein>
<reference evidence="13" key="2">
    <citation type="journal article" date="2008" name="Genome Biol.">
        <title>Improved genome assembly and evidence-based global gene model set for the chordate Ciona intestinalis: new insight into intron and operon populations.</title>
        <authorList>
            <person name="Satou Y."/>
            <person name="Mineta K."/>
            <person name="Ogasawara M."/>
            <person name="Sasakura Y."/>
            <person name="Shoguchi E."/>
            <person name="Ueno K."/>
            <person name="Yamada L."/>
            <person name="Matsumoto J."/>
            <person name="Wasserscheid J."/>
            <person name="Dewar K."/>
            <person name="Wiley G.B."/>
            <person name="Macmil S.L."/>
            <person name="Roe B.A."/>
            <person name="Zeller R.W."/>
            <person name="Hastings K.E."/>
            <person name="Lemaire P."/>
            <person name="Lindquist E."/>
            <person name="Endo T."/>
            <person name="Hotta K."/>
            <person name="Inaba K."/>
        </authorList>
    </citation>
    <scope>NUCLEOTIDE SEQUENCE [LARGE SCALE GENOMIC DNA]</scope>
    <source>
        <strain evidence="13">wild type</strain>
    </source>
</reference>
<dbReference type="Pfam" id="PF00001">
    <property type="entry name" value="7tm_1"/>
    <property type="match status" value="1"/>
</dbReference>
<evidence type="ECO:0000256" key="11">
    <source>
        <dbReference type="SAM" id="Phobius"/>
    </source>
</evidence>
<dbReference type="EMBL" id="EAAA01001951">
    <property type="status" value="NOT_ANNOTATED_CDS"/>
    <property type="molecule type" value="Genomic_DNA"/>
</dbReference>
<dbReference type="SUPFAM" id="SSF81321">
    <property type="entry name" value="Family A G protein-coupled receptor-like"/>
    <property type="match status" value="1"/>
</dbReference>
<dbReference type="PANTHER" id="PTHR24246:SF27">
    <property type="entry name" value="ADENOSINE RECEPTOR, ISOFORM A"/>
    <property type="match status" value="1"/>
</dbReference>
<keyword evidence="9" id="KW-0807">Transducer</keyword>
<dbReference type="Ensembl" id="ENSCINT00000025106.2">
    <property type="protein sequence ID" value="ENSCINP00000024860.2"/>
    <property type="gene ID" value="ENSCING00000013569.2"/>
</dbReference>
<dbReference type="Gene3D" id="1.20.1070.10">
    <property type="entry name" value="Rhodopsin 7-helix transmembrane proteins"/>
    <property type="match status" value="1"/>
</dbReference>
<proteinExistence type="predicted"/>
<reference evidence="13" key="3">
    <citation type="submission" date="2025-08" db="UniProtKB">
        <authorList>
            <consortium name="Ensembl"/>
        </authorList>
    </citation>
    <scope>IDENTIFICATION</scope>
</reference>
<keyword evidence="5" id="KW-0297">G-protein coupled receptor</keyword>
<feature type="transmembrane region" description="Helical" evidence="11">
    <location>
        <begin position="78"/>
        <end position="104"/>
    </location>
</feature>
<keyword evidence="2" id="KW-1003">Cell membrane</keyword>
<feature type="transmembrane region" description="Helical" evidence="11">
    <location>
        <begin position="169"/>
        <end position="187"/>
    </location>
</feature>
<dbReference type="InterPro" id="IPR000276">
    <property type="entry name" value="GPCR_Rhodpsn"/>
</dbReference>
<evidence type="ECO:0000256" key="1">
    <source>
        <dbReference type="ARBA" id="ARBA00004651"/>
    </source>
</evidence>
<evidence type="ECO:0000256" key="4">
    <source>
        <dbReference type="ARBA" id="ARBA00022989"/>
    </source>
</evidence>
<feature type="region of interest" description="Disordered" evidence="10">
    <location>
        <begin position="337"/>
        <end position="369"/>
    </location>
</feature>
<feature type="transmembrane region" description="Helical" evidence="11">
    <location>
        <begin position="40"/>
        <end position="57"/>
    </location>
</feature>
<comment type="subcellular location">
    <subcellularLocation>
        <location evidence="1">Cell membrane</location>
        <topology evidence="1">Multi-pass membrane protein</topology>
    </subcellularLocation>
</comment>
<dbReference type="AlphaFoldDB" id="F6YBG9"/>